<dbReference type="Gene3D" id="3.40.630.30">
    <property type="match status" value="1"/>
</dbReference>
<evidence type="ECO:0000313" key="4">
    <source>
        <dbReference type="EMBL" id="EHP69691.1"/>
    </source>
</evidence>
<dbReference type="InterPro" id="IPR000182">
    <property type="entry name" value="GNAT_dom"/>
</dbReference>
<reference evidence="4 5" key="1">
    <citation type="submission" date="2012-01" db="EMBL/GenBank/DDBJ databases">
        <title>Improved High-Quality Draft sequence of Metallosphaera yellowstonensis MK1.</title>
        <authorList>
            <consortium name="US DOE Joint Genome Institute"/>
            <person name="Lucas S."/>
            <person name="Han J."/>
            <person name="Cheng J.-F."/>
            <person name="Goodwin L."/>
            <person name="Pitluck S."/>
            <person name="Peters L."/>
            <person name="Teshima H."/>
            <person name="Detter J.C."/>
            <person name="Han C."/>
            <person name="Tapia R."/>
            <person name="Land M."/>
            <person name="Hauser L."/>
            <person name="Kyrpides N."/>
            <person name="Kozubal M."/>
            <person name="Macur R.E."/>
            <person name="Jay Z."/>
            <person name="Inskeep W."/>
            <person name="Woyke T."/>
        </authorList>
    </citation>
    <scope>NUCLEOTIDE SEQUENCE [LARGE SCALE GENOMIC DNA]</scope>
    <source>
        <strain evidence="4 5">MK1</strain>
    </source>
</reference>
<keyword evidence="2 4" id="KW-0012">Acyltransferase</keyword>
<keyword evidence="1 4" id="KW-0808">Transferase</keyword>
<proteinExistence type="predicted"/>
<keyword evidence="5" id="KW-1185">Reference proteome</keyword>
<evidence type="ECO:0000313" key="5">
    <source>
        <dbReference type="Proteomes" id="UP000003980"/>
    </source>
</evidence>
<dbReference type="EMBL" id="JH597761">
    <property type="protein sequence ID" value="EHP69691.1"/>
    <property type="molecule type" value="Genomic_DNA"/>
</dbReference>
<dbReference type="eggNOG" id="arCOG00826">
    <property type="taxonomic scope" value="Archaea"/>
</dbReference>
<dbReference type="AlphaFoldDB" id="H2C3U8"/>
<dbReference type="PROSITE" id="PS51186">
    <property type="entry name" value="GNAT"/>
    <property type="match status" value="1"/>
</dbReference>
<sequence>MRVRRAKDEDVPFIVEAFSRMYSLNSEFDPLLQVPGDLEDRVEKSIREGLKGGKELLVVAEDGDKLVGAARVKILEREFYVPNRVAVIEEIYVMPAYRRSGVGEAILDYLTSELKGLGVDSVTARFPAKNVIAVSFYKKRGFREIHYEFVKKL</sequence>
<evidence type="ECO:0000256" key="2">
    <source>
        <dbReference type="ARBA" id="ARBA00023315"/>
    </source>
</evidence>
<dbReference type="HOGENOM" id="CLU_013985_36_1_2"/>
<gene>
    <name evidence="4" type="ORF">MetMK1DRAFT_00001930</name>
</gene>
<dbReference type="GO" id="GO:0016747">
    <property type="term" value="F:acyltransferase activity, transferring groups other than amino-acyl groups"/>
    <property type="evidence" value="ECO:0007669"/>
    <property type="project" value="InterPro"/>
</dbReference>
<dbReference type="InterPro" id="IPR050832">
    <property type="entry name" value="Bact_Acetyltransf"/>
</dbReference>
<evidence type="ECO:0000259" key="3">
    <source>
        <dbReference type="PROSITE" id="PS51186"/>
    </source>
</evidence>
<accession>H2C3U8</accession>
<organism evidence="4 5">
    <name type="scientific">Metallosphaera yellowstonensis MK1</name>
    <dbReference type="NCBI Taxonomy" id="671065"/>
    <lineage>
        <taxon>Archaea</taxon>
        <taxon>Thermoproteota</taxon>
        <taxon>Thermoprotei</taxon>
        <taxon>Sulfolobales</taxon>
        <taxon>Sulfolobaceae</taxon>
        <taxon>Metallosphaera</taxon>
    </lineage>
</organism>
<dbReference type="STRING" id="671065.MetMK1DRAFT_00001930"/>
<dbReference type="InterPro" id="IPR016181">
    <property type="entry name" value="Acyl_CoA_acyltransferase"/>
</dbReference>
<dbReference type="Proteomes" id="UP000003980">
    <property type="component" value="Unassembled WGS sequence"/>
</dbReference>
<protein>
    <submittedName>
        <fullName evidence="4">Sortase-like acyltransferase</fullName>
    </submittedName>
</protein>
<dbReference type="PANTHER" id="PTHR43877">
    <property type="entry name" value="AMINOALKYLPHOSPHONATE N-ACETYLTRANSFERASE-RELATED-RELATED"/>
    <property type="match status" value="1"/>
</dbReference>
<name>H2C3U8_9CREN</name>
<dbReference type="CDD" id="cd04301">
    <property type="entry name" value="NAT_SF"/>
    <property type="match status" value="1"/>
</dbReference>
<feature type="domain" description="N-acetyltransferase" evidence="3">
    <location>
        <begin position="1"/>
        <end position="153"/>
    </location>
</feature>
<dbReference type="OrthoDB" id="43754at2157"/>
<evidence type="ECO:0000256" key="1">
    <source>
        <dbReference type="ARBA" id="ARBA00022679"/>
    </source>
</evidence>
<dbReference type="SUPFAM" id="SSF55729">
    <property type="entry name" value="Acyl-CoA N-acyltransferases (Nat)"/>
    <property type="match status" value="1"/>
</dbReference>
<dbReference type="Pfam" id="PF00583">
    <property type="entry name" value="Acetyltransf_1"/>
    <property type="match status" value="1"/>
</dbReference>